<protein>
    <submittedName>
        <fullName evidence="1">Uncharacterized protein</fullName>
    </submittedName>
</protein>
<gene>
    <name evidence="1" type="ORF">DFH07DRAFT_726930</name>
</gene>
<evidence type="ECO:0000313" key="1">
    <source>
        <dbReference type="EMBL" id="KAJ7783462.1"/>
    </source>
</evidence>
<dbReference type="AlphaFoldDB" id="A0AAD7KDM6"/>
<name>A0AAD7KDM6_9AGAR</name>
<sequence length="226" mass="24908">MQPHFTAPLAPLNSPAGASPSLRTLFPDIEPACIIAVITHELRAADLYKLDPRLKDAEPTYSLSPTGAFEMNMSKHKAYKTLNSILLPLNTYFSILTVHTHGAPAAFFHRHTAHLVTLASEYEWLAVLEYHTLFFNRRRGDMLEGLYTTWGAPDLALLALSVYPHRKQIPVGSASKSQGKRTTSPSGDATCRNYNAGKCDSPCAWKRAHVCSSPGCGKDHPLTQHK</sequence>
<organism evidence="1 2">
    <name type="scientific">Mycena maculata</name>
    <dbReference type="NCBI Taxonomy" id="230809"/>
    <lineage>
        <taxon>Eukaryota</taxon>
        <taxon>Fungi</taxon>
        <taxon>Dikarya</taxon>
        <taxon>Basidiomycota</taxon>
        <taxon>Agaricomycotina</taxon>
        <taxon>Agaricomycetes</taxon>
        <taxon>Agaricomycetidae</taxon>
        <taxon>Agaricales</taxon>
        <taxon>Marasmiineae</taxon>
        <taxon>Mycenaceae</taxon>
        <taxon>Mycena</taxon>
    </lineage>
</organism>
<keyword evidence="2" id="KW-1185">Reference proteome</keyword>
<accession>A0AAD7KDM6</accession>
<evidence type="ECO:0000313" key="2">
    <source>
        <dbReference type="Proteomes" id="UP001215280"/>
    </source>
</evidence>
<proteinExistence type="predicted"/>
<comment type="caution">
    <text evidence="1">The sequence shown here is derived from an EMBL/GenBank/DDBJ whole genome shotgun (WGS) entry which is preliminary data.</text>
</comment>
<dbReference type="Proteomes" id="UP001215280">
    <property type="component" value="Unassembled WGS sequence"/>
</dbReference>
<reference evidence="1" key="1">
    <citation type="submission" date="2023-03" db="EMBL/GenBank/DDBJ databases">
        <title>Massive genome expansion in bonnet fungi (Mycena s.s.) driven by repeated elements and novel gene families across ecological guilds.</title>
        <authorList>
            <consortium name="Lawrence Berkeley National Laboratory"/>
            <person name="Harder C.B."/>
            <person name="Miyauchi S."/>
            <person name="Viragh M."/>
            <person name="Kuo A."/>
            <person name="Thoen E."/>
            <person name="Andreopoulos B."/>
            <person name="Lu D."/>
            <person name="Skrede I."/>
            <person name="Drula E."/>
            <person name="Henrissat B."/>
            <person name="Morin E."/>
            <person name="Kohler A."/>
            <person name="Barry K."/>
            <person name="LaButti K."/>
            <person name="Morin E."/>
            <person name="Salamov A."/>
            <person name="Lipzen A."/>
            <person name="Mereny Z."/>
            <person name="Hegedus B."/>
            <person name="Baldrian P."/>
            <person name="Stursova M."/>
            <person name="Weitz H."/>
            <person name="Taylor A."/>
            <person name="Grigoriev I.V."/>
            <person name="Nagy L.G."/>
            <person name="Martin F."/>
            <person name="Kauserud H."/>
        </authorList>
    </citation>
    <scope>NUCLEOTIDE SEQUENCE</scope>
    <source>
        <strain evidence="1">CBHHK188m</strain>
    </source>
</reference>
<dbReference type="EMBL" id="JARJLG010000002">
    <property type="protein sequence ID" value="KAJ7783462.1"/>
    <property type="molecule type" value="Genomic_DNA"/>
</dbReference>